<name>A0AAU8LUG4_9BACT</name>
<reference evidence="3" key="1">
    <citation type="journal article" date="2024" name="Syst. Appl. Microbiol.">
        <title>First single-strain enrichments of Electrothrix cable bacteria, description of E. aestuarii sp. nov. and E. rattekaaiensis sp. nov., and proposal of a cable bacteria taxonomy following the rules of the SeqCode.</title>
        <authorList>
            <person name="Plum-Jensen L.E."/>
            <person name="Schramm A."/>
            <person name="Marshall I.P.G."/>
        </authorList>
    </citation>
    <scope>NUCLEOTIDE SEQUENCE</scope>
    <source>
        <strain evidence="3">Rat1</strain>
    </source>
</reference>
<evidence type="ECO:0000256" key="2">
    <source>
        <dbReference type="SAM" id="Phobius"/>
    </source>
</evidence>
<keyword evidence="2" id="KW-0472">Membrane</keyword>
<keyword evidence="2" id="KW-1133">Transmembrane helix</keyword>
<reference evidence="3" key="2">
    <citation type="submission" date="2024-06" db="EMBL/GenBank/DDBJ databases">
        <authorList>
            <person name="Plum-Jensen L.E."/>
            <person name="Schramm A."/>
            <person name="Marshall I.P.G."/>
        </authorList>
    </citation>
    <scope>NUCLEOTIDE SEQUENCE</scope>
    <source>
        <strain evidence="3">Rat1</strain>
    </source>
</reference>
<feature type="transmembrane region" description="Helical" evidence="2">
    <location>
        <begin position="127"/>
        <end position="148"/>
    </location>
</feature>
<proteinExistence type="predicted"/>
<dbReference type="KEGG" id="eaj:Q3M24_21850"/>
<dbReference type="EMBL" id="CP159373">
    <property type="protein sequence ID" value="XCN72890.1"/>
    <property type="molecule type" value="Genomic_DNA"/>
</dbReference>
<organism evidence="3">
    <name type="scientific">Candidatus Electrothrix aestuarii</name>
    <dbReference type="NCBI Taxonomy" id="3062594"/>
    <lineage>
        <taxon>Bacteria</taxon>
        <taxon>Pseudomonadati</taxon>
        <taxon>Thermodesulfobacteriota</taxon>
        <taxon>Desulfobulbia</taxon>
        <taxon>Desulfobulbales</taxon>
        <taxon>Desulfobulbaceae</taxon>
        <taxon>Candidatus Electrothrix</taxon>
    </lineage>
</organism>
<dbReference type="AlphaFoldDB" id="A0AAU8LUG4"/>
<keyword evidence="2" id="KW-0812">Transmembrane</keyword>
<feature type="region of interest" description="Disordered" evidence="1">
    <location>
        <begin position="198"/>
        <end position="224"/>
    </location>
</feature>
<evidence type="ECO:0000313" key="3">
    <source>
        <dbReference type="EMBL" id="XCN72890.1"/>
    </source>
</evidence>
<feature type="transmembrane region" description="Helical" evidence="2">
    <location>
        <begin position="160"/>
        <end position="178"/>
    </location>
</feature>
<protein>
    <submittedName>
        <fullName evidence="3">Uncharacterized protein</fullName>
    </submittedName>
</protein>
<feature type="transmembrane region" description="Helical" evidence="2">
    <location>
        <begin position="12"/>
        <end position="28"/>
    </location>
</feature>
<sequence>MEALFAKITDPVAIYVILVAAAIGWLLSKYKEVAAWKELFSKNRVEKLKKAREELIGIPEEAEFYDEALRQEIFRTVTGIRCGKKHRPIYQKLVTDGVASVEWIRHAWTYIDENNGSAEVKVSCTELIMAILLILIELYGIVLMSVSLLNVTSLFDLSRYSNSLFILSFGVFCVFLPLRQLPPMLLALAIRKRLKEKEQEDAFSSPPPPAAEEQSSSPQEAELE</sequence>
<gene>
    <name evidence="3" type="ORF">Q3M24_21850</name>
</gene>
<feature type="compositionally biased region" description="Low complexity" evidence="1">
    <location>
        <begin position="211"/>
        <end position="224"/>
    </location>
</feature>
<evidence type="ECO:0000256" key="1">
    <source>
        <dbReference type="SAM" id="MobiDB-lite"/>
    </source>
</evidence>
<accession>A0AAU8LUG4</accession>